<reference evidence="2 3" key="1">
    <citation type="journal article" date="2011" name="PLoS Pathog.">
        <title>Endophytic Life Strategies Decoded by Genome and Transcriptome Analyses of the Mutualistic Root Symbiont Piriformospora indica.</title>
        <authorList>
            <person name="Zuccaro A."/>
            <person name="Lahrmann U."/>
            <person name="Guldener U."/>
            <person name="Langen G."/>
            <person name="Pfiffi S."/>
            <person name="Biedenkopf D."/>
            <person name="Wong P."/>
            <person name="Samans B."/>
            <person name="Grimm C."/>
            <person name="Basiewicz M."/>
            <person name="Murat C."/>
            <person name="Martin F."/>
            <person name="Kogel K.H."/>
        </authorList>
    </citation>
    <scope>NUCLEOTIDE SEQUENCE [LARGE SCALE GENOMIC DNA]</scope>
    <source>
        <strain evidence="2 3">DSM 11827</strain>
    </source>
</reference>
<dbReference type="EMBL" id="CAFZ01000303">
    <property type="protein sequence ID" value="CCA74333.1"/>
    <property type="molecule type" value="Genomic_DNA"/>
</dbReference>
<dbReference type="InParanoid" id="G4TSP0"/>
<comment type="caution">
    <text evidence="2">The sequence shown here is derived from an EMBL/GenBank/DDBJ whole genome shotgun (WGS) entry which is preliminary data.</text>
</comment>
<dbReference type="PANTHER" id="PTHR40124:SF1">
    <property type="entry name" value="DISAGGREGATASE RELATED REPEAT PROTEIN"/>
    <property type="match status" value="1"/>
</dbReference>
<accession>G4TSP0</accession>
<dbReference type="OrthoDB" id="3337916at2759"/>
<keyword evidence="2" id="KW-0456">Lyase</keyword>
<keyword evidence="3" id="KW-1185">Reference proteome</keyword>
<name>G4TSP0_SERID</name>
<gene>
    <name evidence="2" type="ORF">PIIN_08286</name>
</gene>
<evidence type="ECO:0000259" key="1">
    <source>
        <dbReference type="Pfam" id="PF21294"/>
    </source>
</evidence>
<dbReference type="Gene3D" id="2.60.120.200">
    <property type="match status" value="1"/>
</dbReference>
<evidence type="ECO:0000313" key="2">
    <source>
        <dbReference type="EMBL" id="CCA74333.1"/>
    </source>
</evidence>
<dbReference type="eggNOG" id="ENOG502SJYD">
    <property type="taxonomic scope" value="Eukaryota"/>
</dbReference>
<evidence type="ECO:0000313" key="3">
    <source>
        <dbReference type="Proteomes" id="UP000007148"/>
    </source>
</evidence>
<dbReference type="PANTHER" id="PTHR40124">
    <property type="match status" value="1"/>
</dbReference>
<dbReference type="GO" id="GO:0016829">
    <property type="term" value="F:lyase activity"/>
    <property type="evidence" value="ECO:0007669"/>
    <property type="project" value="UniProtKB-KW"/>
</dbReference>
<dbReference type="InterPro" id="IPR048958">
    <property type="entry name" value="Polysacc_lyase_14"/>
</dbReference>
<organism evidence="2 3">
    <name type="scientific">Serendipita indica (strain DSM 11827)</name>
    <name type="common">Root endophyte fungus</name>
    <name type="synonym">Piriformospora indica</name>
    <dbReference type="NCBI Taxonomy" id="1109443"/>
    <lineage>
        <taxon>Eukaryota</taxon>
        <taxon>Fungi</taxon>
        <taxon>Dikarya</taxon>
        <taxon>Basidiomycota</taxon>
        <taxon>Agaricomycotina</taxon>
        <taxon>Agaricomycetes</taxon>
        <taxon>Sebacinales</taxon>
        <taxon>Serendipitaceae</taxon>
        <taxon>Serendipita</taxon>
    </lineage>
</organism>
<dbReference type="AlphaFoldDB" id="G4TSP0"/>
<feature type="domain" description="Polysaccharide lyase 14" evidence="1">
    <location>
        <begin position="70"/>
        <end position="288"/>
    </location>
</feature>
<sequence length="294" mass="32722">MFCVTQIILSQSRRRQTQSNKALFPVGFRYGWTTSSSRFSGVQNVPLTDDALRVERVSSGTTHNTVQVNGKTAWEAFYPKGSRNPSSSIRGGFGFYLSGPTGWNITRAKEVTFSYAIMFDKNFEWQKGGKLPGLFGGIGEYAYGCTGGRQEDRDRCFDLRYMWRKSGDGELYAYLPQDHPNTDYTLLSVPPYSARNSDYGFSIGRGAWTFKAGEWNTMSEHIKLNTPGAEDGAVQVFWNGNAVISAKGIAIRDYAAANFTGVHFQTFFGGSDASWNSPKDQRVYFADISGAFIN</sequence>
<dbReference type="Pfam" id="PF21294">
    <property type="entry name" value="Polysacc_lyase_14"/>
    <property type="match status" value="1"/>
</dbReference>
<dbReference type="OMA" id="NLRLMWR"/>
<dbReference type="HOGENOM" id="CLU_049744_0_1_1"/>
<dbReference type="STRING" id="1109443.G4TSP0"/>
<dbReference type="Proteomes" id="UP000007148">
    <property type="component" value="Unassembled WGS sequence"/>
</dbReference>
<proteinExistence type="predicted"/>
<protein>
    <submittedName>
        <fullName evidence="2">Related to polysaccharide lyase family 14 protein-Laccaria bicolor</fullName>
    </submittedName>
</protein>